<protein>
    <submittedName>
        <fullName evidence="1">Uncharacterized protein</fullName>
    </submittedName>
</protein>
<reference evidence="2" key="1">
    <citation type="submission" date="2020-04" db="EMBL/GenBank/DDBJ databases">
        <title>Ralstonia solanacearum UW576, UW763, UW773, and UW774.</title>
        <authorList>
            <person name="Steidl O."/>
            <person name="Truchon A."/>
            <person name="Allen C."/>
        </authorList>
    </citation>
    <scope>NUCLEOTIDE SEQUENCE [LARGE SCALE GENOMIC DNA]</scope>
    <source>
        <strain evidence="2">UW774</strain>
    </source>
</reference>
<organism evidence="1 2">
    <name type="scientific">Ralstonia solanacearum</name>
    <name type="common">Pseudomonas solanacearum</name>
    <dbReference type="NCBI Taxonomy" id="305"/>
    <lineage>
        <taxon>Bacteria</taxon>
        <taxon>Pseudomonadati</taxon>
        <taxon>Pseudomonadota</taxon>
        <taxon>Betaproteobacteria</taxon>
        <taxon>Burkholderiales</taxon>
        <taxon>Burkholderiaceae</taxon>
        <taxon>Ralstonia</taxon>
        <taxon>Ralstonia solanacearum species complex</taxon>
    </lineage>
</organism>
<evidence type="ECO:0000313" key="2">
    <source>
        <dbReference type="Proteomes" id="UP000593970"/>
    </source>
</evidence>
<evidence type="ECO:0000313" key="1">
    <source>
        <dbReference type="EMBL" id="QOK96567.1"/>
    </source>
</evidence>
<sequence length="74" mass="7764">MADAIDIAADQAEQQLAGQIAAVRQAAQDARSVDGVCRNCGELVSHGGVFCDADCRDDYERVARARRINGGGNA</sequence>
<dbReference type="Proteomes" id="UP000593970">
    <property type="component" value="Chromosome"/>
</dbReference>
<name>A0AA92K169_RALSL</name>
<dbReference type="EMBL" id="CP051169">
    <property type="protein sequence ID" value="QOK96567.1"/>
    <property type="molecule type" value="Genomic_DNA"/>
</dbReference>
<dbReference type="AlphaFoldDB" id="A0AA92K169"/>
<proteinExistence type="predicted"/>
<accession>A0AA92K169</accession>
<gene>
    <name evidence="1" type="ORF">HF909_09040</name>
</gene>